<dbReference type="SUPFAM" id="SSF57625">
    <property type="entry name" value="Invertebrate chitin-binding proteins"/>
    <property type="match status" value="2"/>
</dbReference>
<feature type="domain" description="Chitin-binding type-2" evidence="2">
    <location>
        <begin position="276"/>
        <end position="338"/>
    </location>
</feature>
<dbReference type="SUPFAM" id="SSF56436">
    <property type="entry name" value="C-type lectin-like"/>
    <property type="match status" value="1"/>
</dbReference>
<dbReference type="EMBL" id="JARKIK010000049">
    <property type="protein sequence ID" value="KAK8735039.1"/>
    <property type="molecule type" value="Genomic_DNA"/>
</dbReference>
<keyword evidence="1" id="KW-0732">Signal</keyword>
<gene>
    <name evidence="3" type="ORF">OTU49_005794</name>
</gene>
<dbReference type="GO" id="GO:0008061">
    <property type="term" value="F:chitin binding"/>
    <property type="evidence" value="ECO:0007669"/>
    <property type="project" value="InterPro"/>
</dbReference>
<protein>
    <recommendedName>
        <fullName evidence="2">Chitin-binding type-2 domain-containing protein</fullName>
    </recommendedName>
</protein>
<feature type="signal peptide" evidence="1">
    <location>
        <begin position="1"/>
        <end position="24"/>
    </location>
</feature>
<dbReference type="InterPro" id="IPR002557">
    <property type="entry name" value="Chitin-bd_dom"/>
</dbReference>
<comment type="caution">
    <text evidence="3">The sequence shown here is derived from an EMBL/GenBank/DDBJ whole genome shotgun (WGS) entry which is preliminary data.</text>
</comment>
<feature type="non-terminal residue" evidence="3">
    <location>
        <position position="1"/>
    </location>
</feature>
<feature type="domain" description="Chitin-binding type-2" evidence="2">
    <location>
        <begin position="218"/>
        <end position="266"/>
    </location>
</feature>
<dbReference type="InterPro" id="IPR016186">
    <property type="entry name" value="C-type_lectin-like/link_sf"/>
</dbReference>
<evidence type="ECO:0000313" key="4">
    <source>
        <dbReference type="Proteomes" id="UP001445076"/>
    </source>
</evidence>
<sequence length="532" mass="58971">SPSVKMLTLSLIGWLFSCLVSVTSLWLQENGSFQCYEEGRFADPTSWGDYIDCVPEITGGLTARPGSCKGAVYNQKLMKCLSIKTNHFYEEISLRTGLRQPRSVNPGYLSQCSDIVNGFVCADCETQVMCMDGIAIPETCRFGDFCDMREEKFGGGVCYPRQNTTCSCIDNEYLRADFYDEQKFLYCKPSSNNPDVYRCSSGMRFSEEDQQCIYDDRFSWCTDLGVFANTNNCTQYYSCVHTDDGWLRVPHTCSNDYMYNEDTNTCEDPCTWPTGNFVCSAEGRYPDPLDCGSYFVCVTQGDGFRQLRSECPLGYSWVTTEVMGQGMCVDTKISGCTPVKVSRCLIPEGRCITSPPDQEPPVTEKIQCMKECDPSAVCVIIYGQDFCACPDGSNVESGVPCAPQPLDCVIPRFAGGDDCLFISNNADQADNIAGACEAEGGEPASLTTAHVVSIQEHIDTSTLDQNGGVWVSGNFKRTGPFQWPDGSSVNMTIVARVPWRAPTFCLYITSEIQYPLYPGVCSDFRRVICRAK</sequence>
<reference evidence="3 4" key="1">
    <citation type="journal article" date="2024" name="BMC Genomics">
        <title>Genome assembly of redclaw crayfish (Cherax quadricarinatus) provides insights into its immune adaptation and hypoxia tolerance.</title>
        <authorList>
            <person name="Liu Z."/>
            <person name="Zheng J."/>
            <person name="Li H."/>
            <person name="Fang K."/>
            <person name="Wang S."/>
            <person name="He J."/>
            <person name="Zhou D."/>
            <person name="Weng S."/>
            <person name="Chi M."/>
            <person name="Gu Z."/>
            <person name="He J."/>
            <person name="Li F."/>
            <person name="Wang M."/>
        </authorList>
    </citation>
    <scope>NUCLEOTIDE SEQUENCE [LARGE SCALE GENOMIC DNA]</scope>
    <source>
        <strain evidence="3">ZL_2023a</strain>
    </source>
</reference>
<evidence type="ECO:0000256" key="1">
    <source>
        <dbReference type="SAM" id="SignalP"/>
    </source>
</evidence>
<dbReference type="SMART" id="SM00494">
    <property type="entry name" value="ChtBD2"/>
    <property type="match status" value="3"/>
</dbReference>
<feature type="chain" id="PRO_5043340138" description="Chitin-binding type-2 domain-containing protein" evidence="1">
    <location>
        <begin position="25"/>
        <end position="532"/>
    </location>
</feature>
<dbReference type="PROSITE" id="PS50940">
    <property type="entry name" value="CHIT_BIND_II"/>
    <property type="match status" value="2"/>
</dbReference>
<name>A0AAW0X3Y7_CHEQU</name>
<dbReference type="Proteomes" id="UP001445076">
    <property type="component" value="Unassembled WGS sequence"/>
</dbReference>
<dbReference type="InterPro" id="IPR036508">
    <property type="entry name" value="Chitin-bd_dom_sf"/>
</dbReference>
<dbReference type="Gene3D" id="3.10.100.10">
    <property type="entry name" value="Mannose-Binding Protein A, subunit A"/>
    <property type="match status" value="1"/>
</dbReference>
<proteinExistence type="predicted"/>
<evidence type="ECO:0000313" key="3">
    <source>
        <dbReference type="EMBL" id="KAK8735039.1"/>
    </source>
</evidence>
<dbReference type="InterPro" id="IPR016187">
    <property type="entry name" value="CTDL_fold"/>
</dbReference>
<evidence type="ECO:0000259" key="2">
    <source>
        <dbReference type="PROSITE" id="PS50940"/>
    </source>
</evidence>
<accession>A0AAW0X3Y7</accession>
<keyword evidence="4" id="KW-1185">Reference proteome</keyword>
<dbReference type="Pfam" id="PF01607">
    <property type="entry name" value="CBM_14"/>
    <property type="match status" value="1"/>
</dbReference>
<organism evidence="3 4">
    <name type="scientific">Cherax quadricarinatus</name>
    <name type="common">Australian red claw crayfish</name>
    <dbReference type="NCBI Taxonomy" id="27406"/>
    <lineage>
        <taxon>Eukaryota</taxon>
        <taxon>Metazoa</taxon>
        <taxon>Ecdysozoa</taxon>
        <taxon>Arthropoda</taxon>
        <taxon>Crustacea</taxon>
        <taxon>Multicrustacea</taxon>
        <taxon>Malacostraca</taxon>
        <taxon>Eumalacostraca</taxon>
        <taxon>Eucarida</taxon>
        <taxon>Decapoda</taxon>
        <taxon>Pleocyemata</taxon>
        <taxon>Astacidea</taxon>
        <taxon>Parastacoidea</taxon>
        <taxon>Parastacidae</taxon>
        <taxon>Cherax</taxon>
    </lineage>
</organism>
<dbReference type="Gene3D" id="2.170.140.10">
    <property type="entry name" value="Chitin binding domain"/>
    <property type="match status" value="2"/>
</dbReference>
<dbReference type="GO" id="GO:0005576">
    <property type="term" value="C:extracellular region"/>
    <property type="evidence" value="ECO:0007669"/>
    <property type="project" value="InterPro"/>
</dbReference>
<dbReference type="AlphaFoldDB" id="A0AAW0X3Y7"/>